<protein>
    <submittedName>
        <fullName evidence="2">Uncharacterized protein</fullName>
    </submittedName>
</protein>
<organism evidence="2 5">
    <name type="scientific">Arthrobacter zhangbolii</name>
    <dbReference type="NCBI Taxonomy" id="2886936"/>
    <lineage>
        <taxon>Bacteria</taxon>
        <taxon>Bacillati</taxon>
        <taxon>Actinomycetota</taxon>
        <taxon>Actinomycetes</taxon>
        <taxon>Micrococcales</taxon>
        <taxon>Micrococcaceae</taxon>
        <taxon>Arthrobacter</taxon>
    </lineage>
</organism>
<dbReference type="Proteomes" id="UP001155145">
    <property type="component" value="Unassembled WGS sequence"/>
</dbReference>
<dbReference type="AlphaFoldDB" id="A0A9X1MBJ6"/>
<feature type="region of interest" description="Disordered" evidence="1">
    <location>
        <begin position="1"/>
        <end position="108"/>
    </location>
</feature>
<evidence type="ECO:0000313" key="5">
    <source>
        <dbReference type="Proteomes" id="UP001155145"/>
    </source>
</evidence>
<reference evidence="2" key="1">
    <citation type="submission" date="2021-10" db="EMBL/GenBank/DDBJ databases">
        <title>Novel species in genus Arthrobacter.</title>
        <authorList>
            <person name="Liu Y."/>
        </authorList>
    </citation>
    <scope>NUCLEOTIDE SEQUENCE</scope>
    <source>
        <strain evidence="2">Zg-Y462</strain>
        <strain evidence="4">zg-Y462</strain>
    </source>
</reference>
<evidence type="ECO:0000313" key="3">
    <source>
        <dbReference type="EMBL" id="UON92164.1"/>
    </source>
</evidence>
<dbReference type="EMBL" id="JAJFZT010000012">
    <property type="protein sequence ID" value="MCC3274117.1"/>
    <property type="molecule type" value="Genomic_DNA"/>
</dbReference>
<accession>A0A9X1MBJ6</accession>
<feature type="compositionally biased region" description="Basic and acidic residues" evidence="1">
    <location>
        <begin position="78"/>
        <end position="97"/>
    </location>
</feature>
<dbReference type="EMBL" id="CP094984">
    <property type="protein sequence ID" value="UON92164.1"/>
    <property type="molecule type" value="Genomic_DNA"/>
</dbReference>
<feature type="compositionally biased region" description="Basic and acidic residues" evidence="1">
    <location>
        <begin position="58"/>
        <end position="70"/>
    </location>
</feature>
<dbReference type="RefSeq" id="WP_227929665.1">
    <property type="nucleotide sequence ID" value="NZ_CP094984.1"/>
</dbReference>
<keyword evidence="4" id="KW-1185">Reference proteome</keyword>
<gene>
    <name evidence="2" type="ORF">LJ755_15440</name>
    <name evidence="3" type="ORF">MUK71_00405</name>
</gene>
<proteinExistence type="predicted"/>
<evidence type="ECO:0000256" key="1">
    <source>
        <dbReference type="SAM" id="MobiDB-lite"/>
    </source>
</evidence>
<evidence type="ECO:0000313" key="2">
    <source>
        <dbReference type="EMBL" id="MCC3274117.1"/>
    </source>
</evidence>
<sequence>MEGARSIGALDNHPKKEGAGMSEYPKEEEQLKDPKPSGVSTNDDNYRGDVGDQGNDIRFAEEEALIREQSSKSSLSDDEGKYTDADGARTDRDREGGYTDSEGTQDGK</sequence>
<dbReference type="Proteomes" id="UP000829758">
    <property type="component" value="Chromosome"/>
</dbReference>
<name>A0A9X1MBJ6_9MICC</name>
<feature type="compositionally biased region" description="Basic and acidic residues" evidence="1">
    <location>
        <begin position="12"/>
        <end position="35"/>
    </location>
</feature>
<evidence type="ECO:0000313" key="4">
    <source>
        <dbReference type="Proteomes" id="UP000829758"/>
    </source>
</evidence>